<keyword evidence="2" id="KW-1185">Reference proteome</keyword>
<dbReference type="Proteomes" id="UP000831701">
    <property type="component" value="Chromosome 6"/>
</dbReference>
<accession>A0ACB8WT27</accession>
<evidence type="ECO:0000313" key="1">
    <source>
        <dbReference type="EMBL" id="KAI3370934.1"/>
    </source>
</evidence>
<protein>
    <submittedName>
        <fullName evidence="1">Uncharacterized protein</fullName>
    </submittedName>
</protein>
<comment type="caution">
    <text evidence="1">The sequence shown here is derived from an EMBL/GenBank/DDBJ whole genome shotgun (WGS) entry which is preliminary data.</text>
</comment>
<evidence type="ECO:0000313" key="2">
    <source>
        <dbReference type="Proteomes" id="UP000831701"/>
    </source>
</evidence>
<organism evidence="1 2">
    <name type="scientific">Scortum barcoo</name>
    <name type="common">barcoo grunter</name>
    <dbReference type="NCBI Taxonomy" id="214431"/>
    <lineage>
        <taxon>Eukaryota</taxon>
        <taxon>Metazoa</taxon>
        <taxon>Chordata</taxon>
        <taxon>Craniata</taxon>
        <taxon>Vertebrata</taxon>
        <taxon>Euteleostomi</taxon>
        <taxon>Actinopterygii</taxon>
        <taxon>Neopterygii</taxon>
        <taxon>Teleostei</taxon>
        <taxon>Neoteleostei</taxon>
        <taxon>Acanthomorphata</taxon>
        <taxon>Eupercaria</taxon>
        <taxon>Centrarchiformes</taxon>
        <taxon>Terapontoidei</taxon>
        <taxon>Terapontidae</taxon>
        <taxon>Scortum</taxon>
    </lineage>
</organism>
<proteinExistence type="predicted"/>
<name>A0ACB8WT27_9TELE</name>
<reference evidence="1" key="1">
    <citation type="submission" date="2022-04" db="EMBL/GenBank/DDBJ databases">
        <title>Jade perch genome.</title>
        <authorList>
            <person name="Chao B."/>
        </authorList>
    </citation>
    <scope>NUCLEOTIDE SEQUENCE</scope>
    <source>
        <strain evidence="1">CB-2022</strain>
    </source>
</reference>
<dbReference type="EMBL" id="CM041536">
    <property type="protein sequence ID" value="KAI3370934.1"/>
    <property type="molecule type" value="Genomic_DNA"/>
</dbReference>
<sequence>MESPAGALSSTPPRDSKKAGYSVLRPASPNPRPGSRVGPRYSNHLNRHSHTVTLSSTREEWCDLDLDLETWKCGNLDLDLDLDLNLDLDLETPGCSGRVLSEASPPHQFLNRQFTCSDGDSNLHRNLLIQIDKAGSWLQQAQQRVSVSSSLKHFPAPLGILMRGIIPPVCSGSAPGSPTARTHPGNRLSQLALHHSSGPQRTTASDSHLCHLNFRDNVGLFCPRALVRPWTLLFLPRFSRVDPSEEEEEKVPVASY</sequence>
<gene>
    <name evidence="1" type="ORF">L3Q82_023489</name>
</gene>